<reference evidence="1" key="1">
    <citation type="submission" date="2021-06" db="EMBL/GenBank/DDBJ databases">
        <authorList>
            <person name="Kallberg Y."/>
            <person name="Tangrot J."/>
            <person name="Rosling A."/>
        </authorList>
    </citation>
    <scope>NUCLEOTIDE SEQUENCE</scope>
    <source>
        <strain evidence="1">FL130A</strain>
    </source>
</reference>
<dbReference type="Proteomes" id="UP000789508">
    <property type="component" value="Unassembled WGS sequence"/>
</dbReference>
<gene>
    <name evidence="1" type="ORF">ALEPTO_LOCUS6873</name>
</gene>
<dbReference type="OrthoDB" id="2368346at2759"/>
<evidence type="ECO:0000313" key="1">
    <source>
        <dbReference type="EMBL" id="CAG8572385.1"/>
    </source>
</evidence>
<keyword evidence="2" id="KW-1185">Reference proteome</keyword>
<comment type="caution">
    <text evidence="1">The sequence shown here is derived from an EMBL/GenBank/DDBJ whole genome shotgun (WGS) entry which is preliminary data.</text>
</comment>
<accession>A0A9N9BNA7</accession>
<dbReference type="EMBL" id="CAJVPS010002601">
    <property type="protein sequence ID" value="CAG8572385.1"/>
    <property type="molecule type" value="Genomic_DNA"/>
</dbReference>
<sequence length="430" mass="49830">MLPTKIELRQSKNITIQKVSQIDHMKMLFQGIEIEKSSYEDSKNFFDSCGISNKTKTHVMFCEIIKEKASIEYDITKLKPTAELHLAIEEALASNEPIENLNFVFQKFGYFFTTKVIIGDKLTRSVRFTGKKYSDCSGLKDKNLFGTHIFDKFSEKEKLLEQWKEQIKPINSSFMLTINGDIVERSDIPKWLESKESDWNIVKRVVIPLYKILDIKQQFKIKNLLTKENRVLMKKETLLIDASKSYHRCIFNEPLKSYNYQVFGKIVSLAEADIDVQFSCKSKSGFSVNWNKKIEEEGPITFQWMLIGCPSEIGYYDSKTRNVSVKMGFTKLKLEPKNEIEAKNELKSWYKQIDVGITLQQQHAISIDVECASTVNRLIFFQSAYSIISASVIEIRVGTNEAEILKLLKKDTEFLVNIRWCVTFEELVPQ</sequence>
<protein>
    <submittedName>
        <fullName evidence="1">11987_t:CDS:1</fullName>
    </submittedName>
</protein>
<organism evidence="1 2">
    <name type="scientific">Ambispora leptoticha</name>
    <dbReference type="NCBI Taxonomy" id="144679"/>
    <lineage>
        <taxon>Eukaryota</taxon>
        <taxon>Fungi</taxon>
        <taxon>Fungi incertae sedis</taxon>
        <taxon>Mucoromycota</taxon>
        <taxon>Glomeromycotina</taxon>
        <taxon>Glomeromycetes</taxon>
        <taxon>Archaeosporales</taxon>
        <taxon>Ambisporaceae</taxon>
        <taxon>Ambispora</taxon>
    </lineage>
</organism>
<proteinExistence type="predicted"/>
<name>A0A9N9BNA7_9GLOM</name>
<dbReference type="AlphaFoldDB" id="A0A9N9BNA7"/>
<evidence type="ECO:0000313" key="2">
    <source>
        <dbReference type="Proteomes" id="UP000789508"/>
    </source>
</evidence>